<dbReference type="Gene3D" id="3.90.550.10">
    <property type="entry name" value="Spore Coat Polysaccharide Biosynthesis Protein SpsA, Chain A"/>
    <property type="match status" value="1"/>
</dbReference>
<evidence type="ECO:0000256" key="3">
    <source>
        <dbReference type="ARBA" id="ARBA00006351"/>
    </source>
</evidence>
<dbReference type="CDD" id="cd06429">
    <property type="entry name" value="GT8_like_1"/>
    <property type="match status" value="1"/>
</dbReference>
<evidence type="ECO:0000313" key="15">
    <source>
        <dbReference type="EnsemblPlants" id="AUR62011935-RA:cds"/>
    </source>
</evidence>
<dbReference type="InterPro" id="IPR002495">
    <property type="entry name" value="Glyco_trans_8"/>
</dbReference>
<evidence type="ECO:0000256" key="1">
    <source>
        <dbReference type="ARBA" id="ARBA00004323"/>
    </source>
</evidence>
<dbReference type="OMA" id="HEWRRRN"/>
<dbReference type="Pfam" id="PF01501">
    <property type="entry name" value="Glyco_transf_8"/>
    <property type="match status" value="1"/>
</dbReference>
<keyword evidence="16" id="KW-1185">Reference proteome</keyword>
<dbReference type="EnsemblPlants" id="AUR62011935-RA">
    <property type="protein sequence ID" value="AUR62011935-RA:cds"/>
    <property type="gene ID" value="AUR62011935"/>
</dbReference>
<dbReference type="GO" id="GO:0071555">
    <property type="term" value="P:cell wall organization"/>
    <property type="evidence" value="ECO:0007669"/>
    <property type="project" value="UniProtKB-KW"/>
</dbReference>
<evidence type="ECO:0000256" key="7">
    <source>
        <dbReference type="ARBA" id="ARBA00022968"/>
    </source>
</evidence>
<evidence type="ECO:0000256" key="9">
    <source>
        <dbReference type="ARBA" id="ARBA00023034"/>
    </source>
</evidence>
<accession>A0A803LFH9</accession>
<dbReference type="FunFam" id="3.90.550.10:FF:000056">
    <property type="entry name" value="Hexosyltransferase"/>
    <property type="match status" value="1"/>
</dbReference>
<keyword evidence="7" id="KW-0735">Signal-anchor</keyword>
<comment type="similarity">
    <text evidence="3 13">Belongs to the glycosyltransferase 8 family.</text>
</comment>
<keyword evidence="10" id="KW-0472">Membrane</keyword>
<evidence type="ECO:0000256" key="12">
    <source>
        <dbReference type="ARBA" id="ARBA00023316"/>
    </source>
</evidence>
<keyword evidence="6" id="KW-0812">Transmembrane</keyword>
<dbReference type="EC" id="2.4.1.-" evidence="13"/>
<dbReference type="SUPFAM" id="SSF53448">
    <property type="entry name" value="Nucleotide-diphospho-sugar transferases"/>
    <property type="match status" value="1"/>
</dbReference>
<keyword evidence="8" id="KW-1133">Transmembrane helix</keyword>
<sequence length="629" mass="71952">MTDAEVMAEVEAFAAWFAWLSTPPSCGWASSWMWQEEERVWWSVGAAAGRRESVVGCVGGSSNFVEDLPSIMQQYKVDALQLNAVKQEAKEGVKEPKQEVYRDQNYSVVNFNQNQGGDSTVQSSRASDGKVAESGSQRRGTQQLVGEEVKPIQLREELVTKTNEVHSNQMSSQHDHGVRAPPRPDTRKATDEKVKQMKDQVIRARAYLSFATAASNTHLVKELKLRIKEVERAMGEARKDSELSRSRLQKIKSMENTLSKANHVFPDCSNMVNKLRAMTHSAEEQVQSQRKQTTFLTELAGRTTPKGLHCLSMRLTTDYFMLQSEKQKLPKQHNVYNPDLHHYVTFSDNVLAAAAVVNSTVSNAMEPERVVFHVLTDSLNFPAFSMWFLLNPPGKATVQVLNMQDFQWWQEYESSHEKQGSRDPRYSSLLNHLRFYLPEIFPLLDKIVFLDHDVVVQRDLSGLWTIDMKGKVNGAVETCQEDKSSFRRMAMFINFSDPLVARKFDANACTWAFGVNLFDLRQWRHHDLTSSYRRFLQEGNGRPLWKAGSLPLGWVTFYNQTVALDQRWHLLGLGFDSALRLEDIEQAAVLHYDGIMKPWLDIGIKKFKGYWNKFANYDHPYVQQCNLHG</sequence>
<dbReference type="GO" id="GO:0000139">
    <property type="term" value="C:Golgi membrane"/>
    <property type="evidence" value="ECO:0007669"/>
    <property type="project" value="UniProtKB-SubCell"/>
</dbReference>
<evidence type="ECO:0000256" key="5">
    <source>
        <dbReference type="ARBA" id="ARBA00022679"/>
    </source>
</evidence>
<evidence type="ECO:0000256" key="13">
    <source>
        <dbReference type="RuleBase" id="RU362027"/>
    </source>
</evidence>
<evidence type="ECO:0000256" key="11">
    <source>
        <dbReference type="ARBA" id="ARBA00023180"/>
    </source>
</evidence>
<dbReference type="PANTHER" id="PTHR32116">
    <property type="entry name" value="GALACTURONOSYLTRANSFERASE 4-RELATED"/>
    <property type="match status" value="1"/>
</dbReference>
<dbReference type="UniPathway" id="UPA00845"/>
<evidence type="ECO:0000256" key="4">
    <source>
        <dbReference type="ARBA" id="ARBA00022676"/>
    </source>
</evidence>
<comment type="subcellular location">
    <subcellularLocation>
        <location evidence="1 13">Golgi apparatus membrane</location>
        <topology evidence="1 13">Single-pass type II membrane protein</topology>
    </subcellularLocation>
</comment>
<feature type="region of interest" description="Disordered" evidence="14">
    <location>
        <begin position="165"/>
        <end position="193"/>
    </location>
</feature>
<dbReference type="Pfam" id="PF25557">
    <property type="entry name" value="GAUT_1"/>
    <property type="match status" value="1"/>
</dbReference>
<keyword evidence="4 13" id="KW-0328">Glycosyltransferase</keyword>
<evidence type="ECO:0000256" key="8">
    <source>
        <dbReference type="ARBA" id="ARBA00022989"/>
    </source>
</evidence>
<dbReference type="AlphaFoldDB" id="A0A803LFH9"/>
<keyword evidence="12 13" id="KW-0961">Cell wall biogenesis/degradation</keyword>
<comment type="pathway">
    <text evidence="2 13">Glycan metabolism; pectin biosynthesis.</text>
</comment>
<dbReference type="GO" id="GO:0045489">
    <property type="term" value="P:pectin biosynthetic process"/>
    <property type="evidence" value="ECO:0007669"/>
    <property type="project" value="UniProtKB-UniPathway"/>
</dbReference>
<reference evidence="15" key="2">
    <citation type="submission" date="2021-03" db="UniProtKB">
        <authorList>
            <consortium name="EnsemblPlants"/>
        </authorList>
    </citation>
    <scope>IDENTIFICATION</scope>
</reference>
<dbReference type="InterPro" id="IPR029044">
    <property type="entry name" value="Nucleotide-diphossugar_trans"/>
</dbReference>
<feature type="region of interest" description="Disordered" evidence="14">
    <location>
        <begin position="112"/>
        <end position="146"/>
    </location>
</feature>
<feature type="compositionally biased region" description="Polar residues" evidence="14">
    <location>
        <begin position="134"/>
        <end position="144"/>
    </location>
</feature>
<organism evidence="15 16">
    <name type="scientific">Chenopodium quinoa</name>
    <name type="common">Quinoa</name>
    <dbReference type="NCBI Taxonomy" id="63459"/>
    <lineage>
        <taxon>Eukaryota</taxon>
        <taxon>Viridiplantae</taxon>
        <taxon>Streptophyta</taxon>
        <taxon>Embryophyta</taxon>
        <taxon>Tracheophyta</taxon>
        <taxon>Spermatophyta</taxon>
        <taxon>Magnoliopsida</taxon>
        <taxon>eudicotyledons</taxon>
        <taxon>Gunneridae</taxon>
        <taxon>Pentapetalae</taxon>
        <taxon>Caryophyllales</taxon>
        <taxon>Chenopodiaceae</taxon>
        <taxon>Chenopodioideae</taxon>
        <taxon>Atripliceae</taxon>
        <taxon>Chenopodium</taxon>
    </lineage>
</organism>
<reference evidence="15" key="1">
    <citation type="journal article" date="2017" name="Nature">
        <title>The genome of Chenopodium quinoa.</title>
        <authorList>
            <person name="Jarvis D.E."/>
            <person name="Ho Y.S."/>
            <person name="Lightfoot D.J."/>
            <person name="Schmoeckel S.M."/>
            <person name="Li B."/>
            <person name="Borm T.J.A."/>
            <person name="Ohyanagi H."/>
            <person name="Mineta K."/>
            <person name="Michell C.T."/>
            <person name="Saber N."/>
            <person name="Kharbatia N.M."/>
            <person name="Rupper R.R."/>
            <person name="Sharp A.R."/>
            <person name="Dally N."/>
            <person name="Boughton B.A."/>
            <person name="Woo Y.H."/>
            <person name="Gao G."/>
            <person name="Schijlen E.G.W.M."/>
            <person name="Guo X."/>
            <person name="Momin A.A."/>
            <person name="Negrao S."/>
            <person name="Al-Babili S."/>
            <person name="Gehring C."/>
            <person name="Roessner U."/>
            <person name="Jung C."/>
            <person name="Murphy K."/>
            <person name="Arold S.T."/>
            <person name="Gojobori T."/>
            <person name="van der Linden C.G."/>
            <person name="van Loo E.N."/>
            <person name="Jellen E.N."/>
            <person name="Maughan P.J."/>
            <person name="Tester M."/>
        </authorList>
    </citation>
    <scope>NUCLEOTIDE SEQUENCE [LARGE SCALE GENOMIC DNA]</scope>
    <source>
        <strain evidence="15">cv. PI 614886</strain>
    </source>
</reference>
<dbReference type="GO" id="GO:0047262">
    <property type="term" value="F:polygalacturonate 4-alpha-galacturonosyltransferase activity"/>
    <property type="evidence" value="ECO:0007669"/>
    <property type="project" value="InterPro"/>
</dbReference>
<feature type="compositionally biased region" description="Basic and acidic residues" evidence="14">
    <location>
        <begin position="173"/>
        <end position="193"/>
    </location>
</feature>
<evidence type="ECO:0000256" key="6">
    <source>
        <dbReference type="ARBA" id="ARBA00022692"/>
    </source>
</evidence>
<name>A0A803LFH9_CHEQI</name>
<dbReference type="PANTHER" id="PTHR32116:SF0">
    <property type="entry name" value="GALACTURONOSYLTRANSFERASE 6-RELATED"/>
    <property type="match status" value="1"/>
</dbReference>
<evidence type="ECO:0000256" key="2">
    <source>
        <dbReference type="ARBA" id="ARBA00004877"/>
    </source>
</evidence>
<evidence type="ECO:0000256" key="14">
    <source>
        <dbReference type="SAM" id="MobiDB-lite"/>
    </source>
</evidence>
<keyword evidence="9 13" id="KW-0333">Golgi apparatus</keyword>
<proteinExistence type="inferred from homology"/>
<dbReference type="Proteomes" id="UP000596660">
    <property type="component" value="Unplaced"/>
</dbReference>
<dbReference type="InterPro" id="IPR029993">
    <property type="entry name" value="GAUT"/>
</dbReference>
<evidence type="ECO:0000256" key="10">
    <source>
        <dbReference type="ARBA" id="ARBA00023136"/>
    </source>
</evidence>
<keyword evidence="11" id="KW-0325">Glycoprotein</keyword>
<evidence type="ECO:0000313" key="16">
    <source>
        <dbReference type="Proteomes" id="UP000596660"/>
    </source>
</evidence>
<keyword evidence="5" id="KW-0808">Transferase</keyword>
<dbReference type="Gramene" id="AUR62011935-RA">
    <property type="protein sequence ID" value="AUR62011935-RA:cds"/>
    <property type="gene ID" value="AUR62011935"/>
</dbReference>
<protein>
    <recommendedName>
        <fullName evidence="13">Hexosyltransferase</fullName>
        <ecNumber evidence="13">2.4.1.-</ecNumber>
    </recommendedName>
</protein>
<feature type="compositionally biased region" description="Polar residues" evidence="14">
    <location>
        <begin position="112"/>
        <end position="126"/>
    </location>
</feature>